<gene>
    <name evidence="1" type="ORF">L6452_31798</name>
</gene>
<protein>
    <submittedName>
        <fullName evidence="1">Uncharacterized protein</fullName>
    </submittedName>
</protein>
<sequence>MEEINHFSHENHPLKLINWETVVAADDDKDEKKDVPRCYGCQEPIVGGIAYGCISCSHFMHETCAKLPPTFTHHQDPLHPLTLKDKSYTTYWSCDVCGNQHIIGGLSYRCSLCNFDACLKCVIVAATQEVVVAALKKETLIKLKHKGHPQHTLTLQLRPATFLCDACNIDERDFDILGTSAPKENFNEFMLFPMLDAFTDPLKALHFEKMARADDDKIEITHWSHNHPLTLNAEPQAMLARIVTPNYASFVHYGLHVSLLIGIAKDIKSH</sequence>
<keyword evidence="2" id="KW-1185">Reference proteome</keyword>
<evidence type="ECO:0000313" key="2">
    <source>
        <dbReference type="Proteomes" id="UP001055879"/>
    </source>
</evidence>
<dbReference type="Proteomes" id="UP001055879">
    <property type="component" value="Linkage Group LG11"/>
</dbReference>
<evidence type="ECO:0000313" key="1">
    <source>
        <dbReference type="EMBL" id="KAI3691994.1"/>
    </source>
</evidence>
<organism evidence="1 2">
    <name type="scientific">Arctium lappa</name>
    <name type="common">Greater burdock</name>
    <name type="synonym">Lappa major</name>
    <dbReference type="NCBI Taxonomy" id="4217"/>
    <lineage>
        <taxon>Eukaryota</taxon>
        <taxon>Viridiplantae</taxon>
        <taxon>Streptophyta</taxon>
        <taxon>Embryophyta</taxon>
        <taxon>Tracheophyta</taxon>
        <taxon>Spermatophyta</taxon>
        <taxon>Magnoliopsida</taxon>
        <taxon>eudicotyledons</taxon>
        <taxon>Gunneridae</taxon>
        <taxon>Pentapetalae</taxon>
        <taxon>asterids</taxon>
        <taxon>campanulids</taxon>
        <taxon>Asterales</taxon>
        <taxon>Asteraceae</taxon>
        <taxon>Carduoideae</taxon>
        <taxon>Cardueae</taxon>
        <taxon>Arctiinae</taxon>
        <taxon>Arctium</taxon>
    </lineage>
</organism>
<reference evidence="2" key="1">
    <citation type="journal article" date="2022" name="Mol. Ecol. Resour.">
        <title>The genomes of chicory, endive, great burdock and yacon provide insights into Asteraceae palaeo-polyploidization history and plant inulin production.</title>
        <authorList>
            <person name="Fan W."/>
            <person name="Wang S."/>
            <person name="Wang H."/>
            <person name="Wang A."/>
            <person name="Jiang F."/>
            <person name="Liu H."/>
            <person name="Zhao H."/>
            <person name="Xu D."/>
            <person name="Zhang Y."/>
        </authorList>
    </citation>
    <scope>NUCLEOTIDE SEQUENCE [LARGE SCALE GENOMIC DNA]</scope>
    <source>
        <strain evidence="2">cv. Niubang</strain>
    </source>
</reference>
<accession>A0ACB8Z205</accession>
<name>A0ACB8Z205_ARCLA</name>
<comment type="caution">
    <text evidence="1">The sequence shown here is derived from an EMBL/GenBank/DDBJ whole genome shotgun (WGS) entry which is preliminary data.</text>
</comment>
<reference evidence="1 2" key="2">
    <citation type="journal article" date="2022" name="Mol. Ecol. Resour.">
        <title>The genomes of chicory, endive, great burdock and yacon provide insights into Asteraceae paleo-polyploidization history and plant inulin production.</title>
        <authorList>
            <person name="Fan W."/>
            <person name="Wang S."/>
            <person name="Wang H."/>
            <person name="Wang A."/>
            <person name="Jiang F."/>
            <person name="Liu H."/>
            <person name="Zhao H."/>
            <person name="Xu D."/>
            <person name="Zhang Y."/>
        </authorList>
    </citation>
    <scope>NUCLEOTIDE SEQUENCE [LARGE SCALE GENOMIC DNA]</scope>
    <source>
        <strain evidence="2">cv. Niubang</strain>
    </source>
</reference>
<proteinExistence type="predicted"/>
<dbReference type="EMBL" id="CM042057">
    <property type="protein sequence ID" value="KAI3691994.1"/>
    <property type="molecule type" value="Genomic_DNA"/>
</dbReference>